<feature type="transmembrane region" description="Helical" evidence="6">
    <location>
        <begin position="90"/>
        <end position="108"/>
    </location>
</feature>
<dbReference type="GO" id="GO:0010043">
    <property type="term" value="P:response to zinc ion"/>
    <property type="evidence" value="ECO:0007669"/>
    <property type="project" value="TreeGrafter"/>
</dbReference>
<dbReference type="GO" id="GO:0055085">
    <property type="term" value="P:transmembrane transport"/>
    <property type="evidence" value="ECO:0007669"/>
    <property type="project" value="InterPro"/>
</dbReference>
<gene>
    <name evidence="7" type="ORF">KFBDDELM_00113</name>
</gene>
<keyword evidence="4 6" id="KW-1133">Transmembrane helix</keyword>
<dbReference type="Proteomes" id="UP000606624">
    <property type="component" value="Unassembled WGS sequence"/>
</dbReference>
<organism evidence="7 8">
    <name type="scientific">Candidatus Argoarchaeum ethanivorans</name>
    <dbReference type="NCBI Taxonomy" id="2608793"/>
    <lineage>
        <taxon>Archaea</taxon>
        <taxon>Methanobacteriati</taxon>
        <taxon>Methanobacteriota</taxon>
        <taxon>Stenosarchaea group</taxon>
        <taxon>Methanomicrobia</taxon>
        <taxon>Methanosarcinales</taxon>
        <taxon>Methanosarcinales incertae sedis</taxon>
        <taxon>GOM Arc I cluster</taxon>
        <taxon>Candidatus Argoarchaeum</taxon>
    </lineage>
</organism>
<feature type="transmembrane region" description="Helical" evidence="6">
    <location>
        <begin position="53"/>
        <end position="78"/>
    </location>
</feature>
<comment type="subcellular location">
    <subcellularLocation>
        <location evidence="1">Membrane</location>
        <topology evidence="1">Multi-pass membrane protein</topology>
    </subcellularLocation>
</comment>
<proteinExistence type="inferred from homology"/>
<evidence type="ECO:0000256" key="4">
    <source>
        <dbReference type="ARBA" id="ARBA00022989"/>
    </source>
</evidence>
<protein>
    <submittedName>
        <fullName evidence="7">ABC 3 transport family protein</fullName>
    </submittedName>
</protein>
<dbReference type="EMBL" id="CAJHIN010000003">
    <property type="protein sequence ID" value="CAD6490235.1"/>
    <property type="molecule type" value="Genomic_DNA"/>
</dbReference>
<feature type="transmembrane region" description="Helical" evidence="6">
    <location>
        <begin position="12"/>
        <end position="33"/>
    </location>
</feature>
<evidence type="ECO:0000256" key="1">
    <source>
        <dbReference type="ARBA" id="ARBA00004141"/>
    </source>
</evidence>
<dbReference type="InterPro" id="IPR001626">
    <property type="entry name" value="ABC_TroCD"/>
</dbReference>
<dbReference type="InterPro" id="IPR037294">
    <property type="entry name" value="ABC_BtuC-like"/>
</dbReference>
<keyword evidence="5 6" id="KW-0472">Membrane</keyword>
<dbReference type="SUPFAM" id="SSF81345">
    <property type="entry name" value="ABC transporter involved in vitamin B12 uptake, BtuC"/>
    <property type="match status" value="1"/>
</dbReference>
<evidence type="ECO:0000313" key="7">
    <source>
        <dbReference type="EMBL" id="CAD6490235.1"/>
    </source>
</evidence>
<dbReference type="AlphaFoldDB" id="A0A811SZZ1"/>
<evidence type="ECO:0000256" key="2">
    <source>
        <dbReference type="ARBA" id="ARBA00008034"/>
    </source>
</evidence>
<dbReference type="GO" id="GO:0043190">
    <property type="term" value="C:ATP-binding cassette (ABC) transporter complex"/>
    <property type="evidence" value="ECO:0007669"/>
    <property type="project" value="InterPro"/>
</dbReference>
<sequence length="162" mass="17537">MIELLHYEFMRNIFMASLLVSIACRIVGTYVVIKRIIFISGGISHVAFDGVRLGYLFAVNPVPTAIPFTILSALAIGIISKKIRAGEDSAIGIIWAGGMALGTLFIDLRTGYTPPDLFSYLFGSILAVSTTDLLLMLVLNAVIITTVALFRRKFSAIIGVPL</sequence>
<dbReference type="Gene3D" id="1.10.3470.10">
    <property type="entry name" value="ABC transporter involved in vitamin B12 uptake, BtuC"/>
    <property type="match status" value="1"/>
</dbReference>
<evidence type="ECO:0000256" key="6">
    <source>
        <dbReference type="SAM" id="Phobius"/>
    </source>
</evidence>
<evidence type="ECO:0000256" key="5">
    <source>
        <dbReference type="ARBA" id="ARBA00023136"/>
    </source>
</evidence>
<accession>A0A811SZZ1</accession>
<feature type="transmembrane region" description="Helical" evidence="6">
    <location>
        <begin position="120"/>
        <end position="150"/>
    </location>
</feature>
<comment type="similarity">
    <text evidence="2">Belongs to the ABC-3 integral membrane protein family.</text>
</comment>
<dbReference type="PANTHER" id="PTHR30477:SF18">
    <property type="entry name" value="METAL TRANSPORT SYSTEM MEMBRANE PROTEIN CT_417-RELATED"/>
    <property type="match status" value="1"/>
</dbReference>
<dbReference type="PANTHER" id="PTHR30477">
    <property type="entry name" value="ABC-TRANSPORTER METAL-BINDING PROTEIN"/>
    <property type="match status" value="1"/>
</dbReference>
<name>A0A811SZZ1_9EURY</name>
<keyword evidence="3 6" id="KW-0812">Transmembrane</keyword>
<evidence type="ECO:0000256" key="3">
    <source>
        <dbReference type="ARBA" id="ARBA00022692"/>
    </source>
</evidence>
<comment type="caution">
    <text evidence="7">The sequence shown here is derived from an EMBL/GenBank/DDBJ whole genome shotgun (WGS) entry which is preliminary data.</text>
</comment>
<evidence type="ECO:0000313" key="8">
    <source>
        <dbReference type="Proteomes" id="UP000606624"/>
    </source>
</evidence>
<reference evidence="7" key="1">
    <citation type="submission" date="2020-10" db="EMBL/GenBank/DDBJ databases">
        <authorList>
            <person name="Hahn C.J."/>
            <person name="Laso-Perez R."/>
            <person name="Vulcano F."/>
            <person name="Vaziourakis K.-M."/>
            <person name="Stokke R."/>
            <person name="Steen I.H."/>
            <person name="Teske A."/>
            <person name="Boetius A."/>
            <person name="Liebeke M."/>
            <person name="Amann R."/>
            <person name="Knittel K."/>
        </authorList>
    </citation>
    <scope>NUCLEOTIDE SEQUENCE</scope>
    <source>
        <strain evidence="7">Gfbio:e3339647-f889-4370-9287-4fb5cb688e4c:AG392E03_GoMArc1</strain>
    </source>
</reference>
<dbReference type="Pfam" id="PF00950">
    <property type="entry name" value="ABC-3"/>
    <property type="match status" value="1"/>
</dbReference>